<dbReference type="Pfam" id="PF03492">
    <property type="entry name" value="Methyltransf_7"/>
    <property type="match status" value="1"/>
</dbReference>
<dbReference type="InterPro" id="IPR005299">
    <property type="entry name" value="MeTrfase_7"/>
</dbReference>
<dbReference type="InterPro" id="IPR029063">
    <property type="entry name" value="SAM-dependent_MTases_sf"/>
</dbReference>
<keyword evidence="4" id="KW-1185">Reference proteome</keyword>
<dbReference type="Gene3D" id="1.10.1200.270">
    <property type="entry name" value="Methyltransferase, alpha-helical capping domain"/>
    <property type="match status" value="1"/>
</dbReference>
<dbReference type="GO" id="GO:0008168">
    <property type="term" value="F:methyltransferase activity"/>
    <property type="evidence" value="ECO:0007669"/>
    <property type="project" value="InterPro"/>
</dbReference>
<keyword evidence="2" id="KW-0460">Magnesium</keyword>
<evidence type="ECO:0000256" key="1">
    <source>
        <dbReference type="ARBA" id="ARBA00022723"/>
    </source>
</evidence>
<comment type="caution">
    <text evidence="3">The sequence shown here is derived from an EMBL/GenBank/DDBJ whole genome shotgun (WGS) entry which is preliminary data.</text>
</comment>
<evidence type="ECO:0000313" key="4">
    <source>
        <dbReference type="Proteomes" id="UP001162131"/>
    </source>
</evidence>
<gene>
    <name evidence="3" type="ORF">BSTOLATCC_MIC7640</name>
</gene>
<dbReference type="EMBL" id="CAJZBQ010000009">
    <property type="protein sequence ID" value="CAG9312848.1"/>
    <property type="molecule type" value="Genomic_DNA"/>
</dbReference>
<dbReference type="GO" id="GO:0046872">
    <property type="term" value="F:metal ion binding"/>
    <property type="evidence" value="ECO:0007669"/>
    <property type="project" value="UniProtKB-KW"/>
</dbReference>
<name>A0AAU9IX21_9CILI</name>
<protein>
    <submittedName>
        <fullName evidence="3">Uncharacterized protein</fullName>
    </submittedName>
</protein>
<accession>A0AAU9IX21</accession>
<dbReference type="Gene3D" id="3.40.50.150">
    <property type="entry name" value="Vaccinia Virus protein VP39"/>
    <property type="match status" value="1"/>
</dbReference>
<dbReference type="PANTHER" id="PTHR31009">
    <property type="entry name" value="S-ADENOSYL-L-METHIONINE:CARBOXYL METHYLTRANSFERASE FAMILY PROTEIN"/>
    <property type="match status" value="1"/>
</dbReference>
<organism evidence="3 4">
    <name type="scientific">Blepharisma stoltei</name>
    <dbReference type="NCBI Taxonomy" id="1481888"/>
    <lineage>
        <taxon>Eukaryota</taxon>
        <taxon>Sar</taxon>
        <taxon>Alveolata</taxon>
        <taxon>Ciliophora</taxon>
        <taxon>Postciliodesmatophora</taxon>
        <taxon>Heterotrichea</taxon>
        <taxon>Heterotrichida</taxon>
        <taxon>Blepharismidae</taxon>
        <taxon>Blepharisma</taxon>
    </lineage>
</organism>
<sequence length="335" mass="39053">MKLSGLHIFKDYNQASSNQRRVLIKLAEPFIDSLQHIDTNFNETIVISDYGSAEGYNSVAFFNQTLPRFREFSQKPIMIIHNDLPENNWNTTFKTLEDSDSYVKIPNVYFSGLGRTFIQQIFPNNYVHIGISSLAFHFLPQSFSVFDHICPSSTNDLILKQQIAEVAHSHFINILTQRYKELVDLGRLLIIIPTETVGMLYPAVPIQIVNENMYAKGVINEEEKGKITIPTYGKSDEEIQRALEEVKHLYRIIENKKVDDDWKLTEENKEEFLESLKLLAIKHLETCLKRVVKRDEEEVKLIIEEYRKEIEVIVENTPFTRFPTFHLIILEKIPF</sequence>
<evidence type="ECO:0000256" key="2">
    <source>
        <dbReference type="ARBA" id="ARBA00022842"/>
    </source>
</evidence>
<dbReference type="SUPFAM" id="SSF53335">
    <property type="entry name" value="S-adenosyl-L-methionine-dependent methyltransferases"/>
    <property type="match status" value="1"/>
</dbReference>
<dbReference type="AlphaFoldDB" id="A0AAU9IX21"/>
<evidence type="ECO:0000313" key="3">
    <source>
        <dbReference type="EMBL" id="CAG9312848.1"/>
    </source>
</evidence>
<dbReference type="Proteomes" id="UP001162131">
    <property type="component" value="Unassembled WGS sequence"/>
</dbReference>
<reference evidence="3" key="1">
    <citation type="submission" date="2021-09" db="EMBL/GenBank/DDBJ databases">
        <authorList>
            <consortium name="AG Swart"/>
            <person name="Singh M."/>
            <person name="Singh A."/>
            <person name="Seah K."/>
            <person name="Emmerich C."/>
        </authorList>
    </citation>
    <scope>NUCLEOTIDE SEQUENCE</scope>
    <source>
        <strain evidence="3">ATCC30299</strain>
    </source>
</reference>
<keyword evidence="1" id="KW-0479">Metal-binding</keyword>
<proteinExistence type="predicted"/>
<dbReference type="InterPro" id="IPR042086">
    <property type="entry name" value="MeTrfase_capping"/>
</dbReference>